<feature type="region of interest" description="Disordered" evidence="1">
    <location>
        <begin position="95"/>
        <end position="130"/>
    </location>
</feature>
<feature type="compositionally biased region" description="Low complexity" evidence="1">
    <location>
        <begin position="98"/>
        <end position="110"/>
    </location>
</feature>
<dbReference type="EMBL" id="CADEAL010000686">
    <property type="protein sequence ID" value="CAB1423850.1"/>
    <property type="molecule type" value="Genomic_DNA"/>
</dbReference>
<gene>
    <name evidence="2" type="ORF">PLEPLA_LOCUS11771</name>
</gene>
<protein>
    <submittedName>
        <fullName evidence="2">Uncharacterized protein</fullName>
    </submittedName>
</protein>
<proteinExistence type="predicted"/>
<dbReference type="AlphaFoldDB" id="A0A9N7U3L2"/>
<keyword evidence="3" id="KW-1185">Reference proteome</keyword>
<evidence type="ECO:0000313" key="2">
    <source>
        <dbReference type="EMBL" id="CAB1423850.1"/>
    </source>
</evidence>
<feature type="compositionally biased region" description="Low complexity" evidence="1">
    <location>
        <begin position="12"/>
        <end position="24"/>
    </location>
</feature>
<dbReference type="Proteomes" id="UP001153269">
    <property type="component" value="Unassembled WGS sequence"/>
</dbReference>
<organism evidence="2 3">
    <name type="scientific">Pleuronectes platessa</name>
    <name type="common">European plaice</name>
    <dbReference type="NCBI Taxonomy" id="8262"/>
    <lineage>
        <taxon>Eukaryota</taxon>
        <taxon>Metazoa</taxon>
        <taxon>Chordata</taxon>
        <taxon>Craniata</taxon>
        <taxon>Vertebrata</taxon>
        <taxon>Euteleostomi</taxon>
        <taxon>Actinopterygii</taxon>
        <taxon>Neopterygii</taxon>
        <taxon>Teleostei</taxon>
        <taxon>Neoteleostei</taxon>
        <taxon>Acanthomorphata</taxon>
        <taxon>Carangaria</taxon>
        <taxon>Pleuronectiformes</taxon>
        <taxon>Pleuronectoidei</taxon>
        <taxon>Pleuronectidae</taxon>
        <taxon>Pleuronectes</taxon>
    </lineage>
</organism>
<sequence length="259" mass="28289">MCSDQQTRPWKSPSSSSSSSSSSPAKLQSDVRPRRRSLASSGSELLIHSSLFNAHSSFHRTDQNPVDSGAGSGGRNLFLCVGLLKMFEPQTLKETFNPGEPARAAAAAPRGPDPRVRPGGDPRVRPGGDPRLREEETLFVKVLRGFERVFERASRRAADQAAGPAEQPGFELRCRGEIYLWAAVFASNIPAPCIQERTGVMPVGSGSSFMVRAPRGRLSWMENIKVSFWDLFTGNKKKEMKKKSNPPAAAARNSPDHLD</sequence>
<evidence type="ECO:0000256" key="1">
    <source>
        <dbReference type="SAM" id="MobiDB-lite"/>
    </source>
</evidence>
<feature type="compositionally biased region" description="Basic and acidic residues" evidence="1">
    <location>
        <begin position="112"/>
        <end position="130"/>
    </location>
</feature>
<comment type="caution">
    <text evidence="2">The sequence shown here is derived from an EMBL/GenBank/DDBJ whole genome shotgun (WGS) entry which is preliminary data.</text>
</comment>
<reference evidence="2" key="1">
    <citation type="submission" date="2020-03" db="EMBL/GenBank/DDBJ databases">
        <authorList>
            <person name="Weist P."/>
        </authorList>
    </citation>
    <scope>NUCLEOTIDE SEQUENCE</scope>
</reference>
<feature type="region of interest" description="Disordered" evidence="1">
    <location>
        <begin position="1"/>
        <end position="40"/>
    </location>
</feature>
<name>A0A9N7U3L2_PLEPL</name>
<evidence type="ECO:0000313" key="3">
    <source>
        <dbReference type="Proteomes" id="UP001153269"/>
    </source>
</evidence>
<accession>A0A9N7U3L2</accession>
<feature type="region of interest" description="Disordered" evidence="1">
    <location>
        <begin position="238"/>
        <end position="259"/>
    </location>
</feature>